<proteinExistence type="predicted"/>
<organism evidence="1">
    <name type="scientific">Aphanomyces astaci</name>
    <name type="common">Crayfish plague agent</name>
    <dbReference type="NCBI Taxonomy" id="112090"/>
    <lineage>
        <taxon>Eukaryota</taxon>
        <taxon>Sar</taxon>
        <taxon>Stramenopiles</taxon>
        <taxon>Oomycota</taxon>
        <taxon>Saprolegniomycetes</taxon>
        <taxon>Saprolegniales</taxon>
        <taxon>Verrucalvaceae</taxon>
        <taxon>Aphanomyces</taxon>
    </lineage>
</organism>
<dbReference type="EMBL" id="KI913179">
    <property type="protein sequence ID" value="ETV69098.1"/>
    <property type="molecule type" value="Genomic_DNA"/>
</dbReference>
<dbReference type="VEuPathDB" id="FungiDB:H257_15068"/>
<dbReference type="RefSeq" id="XP_009841351.1">
    <property type="nucleotide sequence ID" value="XM_009843049.1"/>
</dbReference>
<reference evidence="1" key="1">
    <citation type="submission" date="2013-12" db="EMBL/GenBank/DDBJ databases">
        <title>The Genome Sequence of Aphanomyces astaci APO3.</title>
        <authorList>
            <consortium name="The Broad Institute Genomics Platform"/>
            <person name="Russ C."/>
            <person name="Tyler B."/>
            <person name="van West P."/>
            <person name="Dieguez-Uribeondo J."/>
            <person name="Young S.K."/>
            <person name="Zeng Q."/>
            <person name="Gargeya S."/>
            <person name="Fitzgerald M."/>
            <person name="Abouelleil A."/>
            <person name="Alvarado L."/>
            <person name="Chapman S.B."/>
            <person name="Gainer-Dewar J."/>
            <person name="Goldberg J."/>
            <person name="Griggs A."/>
            <person name="Gujja S."/>
            <person name="Hansen M."/>
            <person name="Howarth C."/>
            <person name="Imamovic A."/>
            <person name="Ireland A."/>
            <person name="Larimer J."/>
            <person name="McCowan C."/>
            <person name="Murphy C."/>
            <person name="Pearson M."/>
            <person name="Poon T.W."/>
            <person name="Priest M."/>
            <person name="Roberts A."/>
            <person name="Saif S."/>
            <person name="Shea T."/>
            <person name="Sykes S."/>
            <person name="Wortman J."/>
            <person name="Nusbaum C."/>
            <person name="Birren B."/>
        </authorList>
    </citation>
    <scope>NUCLEOTIDE SEQUENCE [LARGE SCALE GENOMIC DNA]</scope>
    <source>
        <strain evidence="1">APO3</strain>
    </source>
</reference>
<dbReference type="OrthoDB" id="79295at2759"/>
<sequence>MALVRAQPGEIREAIEQLLEEKGVIAGNITHTMLEKMLKNTVKSIVESSTTSQAQSPHENEECAVPRPIHNWGGRWHMLPEDFLLPSADVATAWNLWWCGSPSRGIPPLYRLDARDFTKKQAKIFCEWSFAVHELQEIYSNACGSDMSRPYISATGCKSMSRLVGAAISGRDLVNCTTKDSEINPISAGYLWGYATGSHDDTCGYGEPCHVLFAARYGSTAVMHEERLRNIMVVETSKQ</sequence>
<protein>
    <submittedName>
        <fullName evidence="1">Uncharacterized protein</fullName>
    </submittedName>
</protein>
<gene>
    <name evidence="1" type="ORF">H257_15068</name>
</gene>
<accession>W4FR33</accession>
<evidence type="ECO:0000313" key="1">
    <source>
        <dbReference type="EMBL" id="ETV69098.1"/>
    </source>
</evidence>
<dbReference type="GeneID" id="20817064"/>
<name>W4FR33_APHAT</name>
<dbReference type="AlphaFoldDB" id="W4FR33"/>